<dbReference type="PROSITE" id="PS00798">
    <property type="entry name" value="ALDOKETO_REDUCTASE_1"/>
    <property type="match status" value="1"/>
</dbReference>
<sequence length="283" mass="32493">MDYVTLNNGVKMPKLGFGVFQIPDLVESEKIVTEALKAGYRLIDTAPGYLNEEAVGKSIAKSGIPREEIFVTTKLWLQDAGYEATKKAFQRQLDKLGLDYLDLYLIHVPFNDYYGSWRAMEELYKEGKIRAIGVSNFSEDRLVDLIVNNEIKPAINQIEIHPLRQQRRALEVMEEYGVQPEAWAPFAEGNGNIFQNEILKEIAEKYGKSPAQVILRWQLQRDTVVIPKSANVDRMKQNIDVFDFELSQEDMDEIKLLETGFKIIDHLTADIAKSFNEVRYPEK</sequence>
<dbReference type="EMBL" id="JAHUZB010000009">
    <property type="protein sequence ID" value="MBV7392225.1"/>
    <property type="molecule type" value="Genomic_DNA"/>
</dbReference>
<evidence type="ECO:0000256" key="1">
    <source>
        <dbReference type="ARBA" id="ARBA00022857"/>
    </source>
</evidence>
<evidence type="ECO:0000313" key="5">
    <source>
        <dbReference type="Proteomes" id="UP000774130"/>
    </source>
</evidence>
<keyword evidence="1" id="KW-0521">NADP</keyword>
<keyword evidence="5" id="KW-1185">Reference proteome</keyword>
<dbReference type="Pfam" id="PF00248">
    <property type="entry name" value="Aldo_ket_red"/>
    <property type="match status" value="1"/>
</dbReference>
<organism evidence="4 5">
    <name type="scientific">Enterococcus alishanensis</name>
    <dbReference type="NCBI Taxonomy" id="1303817"/>
    <lineage>
        <taxon>Bacteria</taxon>
        <taxon>Bacillati</taxon>
        <taxon>Bacillota</taxon>
        <taxon>Bacilli</taxon>
        <taxon>Lactobacillales</taxon>
        <taxon>Enterococcaceae</taxon>
        <taxon>Enterococcus</taxon>
    </lineage>
</organism>
<dbReference type="PROSITE" id="PS00063">
    <property type="entry name" value="ALDOKETO_REDUCTASE_3"/>
    <property type="match status" value="1"/>
</dbReference>
<dbReference type="InterPro" id="IPR023210">
    <property type="entry name" value="NADP_OxRdtase_dom"/>
</dbReference>
<protein>
    <submittedName>
        <fullName evidence="4">Aldo/keto reductase</fullName>
    </submittedName>
</protein>
<evidence type="ECO:0000256" key="2">
    <source>
        <dbReference type="ARBA" id="ARBA00023002"/>
    </source>
</evidence>
<feature type="domain" description="NADP-dependent oxidoreductase" evidence="3">
    <location>
        <begin position="15"/>
        <end position="255"/>
    </location>
</feature>
<dbReference type="Proteomes" id="UP000774130">
    <property type="component" value="Unassembled WGS sequence"/>
</dbReference>
<dbReference type="PANTHER" id="PTHR43827">
    <property type="entry name" value="2,5-DIKETO-D-GLUCONIC ACID REDUCTASE"/>
    <property type="match status" value="1"/>
</dbReference>
<dbReference type="PIRSF" id="PIRSF000097">
    <property type="entry name" value="AKR"/>
    <property type="match status" value="1"/>
</dbReference>
<dbReference type="PROSITE" id="PS00062">
    <property type="entry name" value="ALDOKETO_REDUCTASE_2"/>
    <property type="match status" value="1"/>
</dbReference>
<accession>A0ABS6TH23</accession>
<dbReference type="CDD" id="cd19133">
    <property type="entry name" value="AKR_AKR5F1"/>
    <property type="match status" value="1"/>
</dbReference>
<dbReference type="PANTHER" id="PTHR43827:SF3">
    <property type="entry name" value="NADP-DEPENDENT OXIDOREDUCTASE DOMAIN-CONTAINING PROTEIN"/>
    <property type="match status" value="1"/>
</dbReference>
<comment type="caution">
    <text evidence="4">The sequence shown here is derived from an EMBL/GenBank/DDBJ whole genome shotgun (WGS) entry which is preliminary data.</text>
</comment>
<dbReference type="InterPro" id="IPR018170">
    <property type="entry name" value="Aldo/ket_reductase_CS"/>
</dbReference>
<keyword evidence="2" id="KW-0560">Oxidoreductase</keyword>
<evidence type="ECO:0000313" key="4">
    <source>
        <dbReference type="EMBL" id="MBV7392225.1"/>
    </source>
</evidence>
<gene>
    <name evidence="4" type="ORF">KUA55_16200</name>
</gene>
<evidence type="ECO:0000259" key="3">
    <source>
        <dbReference type="Pfam" id="PF00248"/>
    </source>
</evidence>
<proteinExistence type="predicted"/>
<reference evidence="4 5" key="1">
    <citation type="submission" date="2021-06" db="EMBL/GenBank/DDBJ databases">
        <title>Enterococcus alishanensis sp. nov., a novel lactic acid bacterium isolated from fresh coffee beans.</title>
        <authorList>
            <person name="Chen Y.-S."/>
        </authorList>
    </citation>
    <scope>NUCLEOTIDE SEQUENCE [LARGE SCALE GENOMIC DNA]</scope>
    <source>
        <strain evidence="4 5">ALS3</strain>
    </source>
</reference>
<name>A0ABS6TH23_9ENTE</name>
<dbReference type="InterPro" id="IPR020471">
    <property type="entry name" value="AKR"/>
</dbReference>